<protein>
    <submittedName>
        <fullName evidence="1">Uncharacterized protein</fullName>
    </submittedName>
</protein>
<reference evidence="1" key="1">
    <citation type="submission" date="2014-12" db="EMBL/GenBank/DDBJ databases">
        <title>Insight into the proteome of Arion vulgaris.</title>
        <authorList>
            <person name="Aradska J."/>
            <person name="Bulat T."/>
            <person name="Smidak R."/>
            <person name="Sarate P."/>
            <person name="Gangsoo J."/>
            <person name="Sialana F."/>
            <person name="Bilban M."/>
            <person name="Lubec G."/>
        </authorList>
    </citation>
    <scope>NUCLEOTIDE SEQUENCE</scope>
    <source>
        <tissue evidence="1">Skin</tissue>
    </source>
</reference>
<name>A0A0B6YVM1_9EUPU</name>
<feature type="non-terminal residue" evidence="1">
    <location>
        <position position="1"/>
    </location>
</feature>
<dbReference type="EMBL" id="HACG01012610">
    <property type="protein sequence ID" value="CEK59475.1"/>
    <property type="molecule type" value="Transcribed_RNA"/>
</dbReference>
<sequence length="78" mass="8780">EVTAVVDMEEVTVEDMGVTVEDMAEVMVVVVTVEDTVAVTVVDTDTMDKVLKYLDVETYILTQTEKFLLQVNCSHFIY</sequence>
<gene>
    <name evidence="1" type="primary">ORF36442</name>
</gene>
<evidence type="ECO:0000313" key="1">
    <source>
        <dbReference type="EMBL" id="CEK59475.1"/>
    </source>
</evidence>
<organism evidence="1">
    <name type="scientific">Arion vulgaris</name>
    <dbReference type="NCBI Taxonomy" id="1028688"/>
    <lineage>
        <taxon>Eukaryota</taxon>
        <taxon>Metazoa</taxon>
        <taxon>Spiralia</taxon>
        <taxon>Lophotrochozoa</taxon>
        <taxon>Mollusca</taxon>
        <taxon>Gastropoda</taxon>
        <taxon>Heterobranchia</taxon>
        <taxon>Euthyneura</taxon>
        <taxon>Panpulmonata</taxon>
        <taxon>Eupulmonata</taxon>
        <taxon>Stylommatophora</taxon>
        <taxon>Helicina</taxon>
        <taxon>Arionoidea</taxon>
        <taxon>Arionidae</taxon>
        <taxon>Arion</taxon>
    </lineage>
</organism>
<dbReference type="AlphaFoldDB" id="A0A0B6YVM1"/>
<accession>A0A0B6YVM1</accession>
<proteinExistence type="predicted"/>